<accession>A0A0C2F460</accession>
<dbReference type="AlphaFoldDB" id="A0A0C2F460"/>
<sequence>MNVVRQVEQQGTPSGKPQMVVKIVECGELEPAPLVVNTESENGDSQNAMEVDQQKEAAT</sequence>
<dbReference type="EMBL" id="KN786986">
    <property type="protein sequence ID" value="KIH43320.1"/>
    <property type="molecule type" value="Genomic_DNA"/>
</dbReference>
<dbReference type="OrthoDB" id="193499at2759"/>
<feature type="region of interest" description="Disordered" evidence="1">
    <location>
        <begin position="37"/>
        <end position="59"/>
    </location>
</feature>
<evidence type="ECO:0000256" key="1">
    <source>
        <dbReference type="SAM" id="MobiDB-lite"/>
    </source>
</evidence>
<organism evidence="2 3">
    <name type="scientific">Ancylostoma duodenale</name>
    <dbReference type="NCBI Taxonomy" id="51022"/>
    <lineage>
        <taxon>Eukaryota</taxon>
        <taxon>Metazoa</taxon>
        <taxon>Ecdysozoa</taxon>
        <taxon>Nematoda</taxon>
        <taxon>Chromadorea</taxon>
        <taxon>Rhabditida</taxon>
        <taxon>Rhabditina</taxon>
        <taxon>Rhabditomorpha</taxon>
        <taxon>Strongyloidea</taxon>
        <taxon>Ancylostomatidae</taxon>
        <taxon>Ancylostomatinae</taxon>
        <taxon>Ancylostoma</taxon>
    </lineage>
</organism>
<dbReference type="Proteomes" id="UP000054047">
    <property type="component" value="Unassembled WGS sequence"/>
</dbReference>
<evidence type="ECO:0000313" key="2">
    <source>
        <dbReference type="EMBL" id="KIH43320.1"/>
    </source>
</evidence>
<gene>
    <name evidence="2" type="ORF">ANCDUO_26676</name>
</gene>
<evidence type="ECO:0000313" key="3">
    <source>
        <dbReference type="Proteomes" id="UP000054047"/>
    </source>
</evidence>
<name>A0A0C2F460_9BILA</name>
<feature type="compositionally biased region" description="Polar residues" evidence="1">
    <location>
        <begin position="37"/>
        <end position="48"/>
    </location>
</feature>
<reference evidence="2 3" key="1">
    <citation type="submission" date="2013-12" db="EMBL/GenBank/DDBJ databases">
        <title>Draft genome of the parsitic nematode Ancylostoma duodenale.</title>
        <authorList>
            <person name="Mitreva M."/>
        </authorList>
    </citation>
    <scope>NUCLEOTIDE SEQUENCE [LARGE SCALE GENOMIC DNA]</scope>
    <source>
        <strain evidence="2 3">Zhejiang</strain>
    </source>
</reference>
<protein>
    <submittedName>
        <fullName evidence="2">Uncharacterized protein</fullName>
    </submittedName>
</protein>
<proteinExistence type="predicted"/>
<keyword evidence="3" id="KW-1185">Reference proteome</keyword>